<proteinExistence type="predicted"/>
<dbReference type="Gene3D" id="2.30.110.10">
    <property type="entry name" value="Electron Transport, Fmn-binding Protein, Chain A"/>
    <property type="match status" value="1"/>
</dbReference>
<dbReference type="RefSeq" id="WP_285996965.1">
    <property type="nucleotide sequence ID" value="NZ_CP127295.1"/>
</dbReference>
<organism evidence="1 2">
    <name type="scientific">Amycolatopsis mongoliensis</name>
    <dbReference type="NCBI Taxonomy" id="715475"/>
    <lineage>
        <taxon>Bacteria</taxon>
        <taxon>Bacillati</taxon>
        <taxon>Actinomycetota</taxon>
        <taxon>Actinomycetes</taxon>
        <taxon>Pseudonocardiales</taxon>
        <taxon>Pseudonocardiaceae</taxon>
        <taxon>Amycolatopsis</taxon>
    </lineage>
</organism>
<dbReference type="InterPro" id="IPR004378">
    <property type="entry name" value="F420H2_quin_Rdtase"/>
</dbReference>
<evidence type="ECO:0000313" key="2">
    <source>
        <dbReference type="Proteomes" id="UP001239397"/>
    </source>
</evidence>
<protein>
    <submittedName>
        <fullName evidence="1">Nitroreductase family deazaflavin-dependent oxidoreductase</fullName>
    </submittedName>
</protein>
<name>A0A9Y2JP89_9PSEU</name>
<dbReference type="NCBIfam" id="TIGR00026">
    <property type="entry name" value="hi_GC_TIGR00026"/>
    <property type="match status" value="1"/>
</dbReference>
<reference evidence="1 2" key="1">
    <citation type="submission" date="2023-06" db="EMBL/GenBank/DDBJ databases">
        <authorList>
            <person name="Oyuntsetseg B."/>
            <person name="Kim S.B."/>
        </authorList>
    </citation>
    <scope>NUCLEOTIDE SEQUENCE [LARGE SCALE GENOMIC DNA]</scope>
    <source>
        <strain evidence="1 2">4-36</strain>
    </source>
</reference>
<dbReference type="GO" id="GO:0016491">
    <property type="term" value="F:oxidoreductase activity"/>
    <property type="evidence" value="ECO:0007669"/>
    <property type="project" value="InterPro"/>
</dbReference>
<dbReference type="AlphaFoldDB" id="A0A9Y2JP89"/>
<dbReference type="EMBL" id="CP127295">
    <property type="protein sequence ID" value="WIY00499.1"/>
    <property type="molecule type" value="Genomic_DNA"/>
</dbReference>
<evidence type="ECO:0000313" key="1">
    <source>
        <dbReference type="EMBL" id="WIY00499.1"/>
    </source>
</evidence>
<gene>
    <name evidence="1" type="ORF">QRX60_41650</name>
</gene>
<dbReference type="KEGG" id="amog:QRX60_41650"/>
<dbReference type="InterPro" id="IPR012349">
    <property type="entry name" value="Split_barrel_FMN-bd"/>
</dbReference>
<sequence length="143" mass="15958">MSTKEPVRPAQKPRSVKDVVRQFNKHVLNPVMLVLAGRKHWYASAIEHVGRRTGRRYTTPVVAGRVPDGFIVPLPYGTGVDWLRNVLKAGTATLRSAGVTYVVTDPHVVDADAAFTQVSPRYAQAWCRFGITEYLKLTIDREA</sequence>
<dbReference type="Proteomes" id="UP001239397">
    <property type="component" value="Chromosome"/>
</dbReference>
<keyword evidence="2" id="KW-1185">Reference proteome</keyword>
<accession>A0A9Y2JP89</accession>